<name>A0ABN1MP41_9FLAO</name>
<dbReference type="Proteomes" id="UP001501126">
    <property type="component" value="Unassembled WGS sequence"/>
</dbReference>
<evidence type="ECO:0000313" key="1">
    <source>
        <dbReference type="EMBL" id="GAA0875042.1"/>
    </source>
</evidence>
<reference evidence="1 2" key="1">
    <citation type="journal article" date="2019" name="Int. J. Syst. Evol. Microbiol.">
        <title>The Global Catalogue of Microorganisms (GCM) 10K type strain sequencing project: providing services to taxonomists for standard genome sequencing and annotation.</title>
        <authorList>
            <consortium name="The Broad Institute Genomics Platform"/>
            <consortium name="The Broad Institute Genome Sequencing Center for Infectious Disease"/>
            <person name="Wu L."/>
            <person name="Ma J."/>
        </authorList>
    </citation>
    <scope>NUCLEOTIDE SEQUENCE [LARGE SCALE GENOMIC DNA]</scope>
    <source>
        <strain evidence="1 2">JCM 16083</strain>
    </source>
</reference>
<accession>A0ABN1MP41</accession>
<organism evidence="1 2">
    <name type="scientific">Wandonia haliotis</name>
    <dbReference type="NCBI Taxonomy" id="574963"/>
    <lineage>
        <taxon>Bacteria</taxon>
        <taxon>Pseudomonadati</taxon>
        <taxon>Bacteroidota</taxon>
        <taxon>Flavobacteriia</taxon>
        <taxon>Flavobacteriales</taxon>
        <taxon>Crocinitomicaceae</taxon>
        <taxon>Wandonia</taxon>
    </lineage>
</organism>
<protein>
    <submittedName>
        <fullName evidence="1">Uncharacterized protein</fullName>
    </submittedName>
</protein>
<gene>
    <name evidence="1" type="ORF">GCM10009118_14500</name>
</gene>
<evidence type="ECO:0000313" key="2">
    <source>
        <dbReference type="Proteomes" id="UP001501126"/>
    </source>
</evidence>
<dbReference type="RefSeq" id="WP_343786080.1">
    <property type="nucleotide sequence ID" value="NZ_BAAAFH010000007.1"/>
</dbReference>
<proteinExistence type="predicted"/>
<dbReference type="EMBL" id="BAAAFH010000007">
    <property type="protein sequence ID" value="GAA0875042.1"/>
    <property type="molecule type" value="Genomic_DNA"/>
</dbReference>
<keyword evidence="2" id="KW-1185">Reference proteome</keyword>
<comment type="caution">
    <text evidence="1">The sequence shown here is derived from an EMBL/GenBank/DDBJ whole genome shotgun (WGS) entry which is preliminary data.</text>
</comment>
<sequence>MEKYIIVDRISVSERAYTKPPYDGSGFEAIVVNYYTHVKLLKIKLTNEFLLCPELGDYCLLSKDLEPLEQIMQSEKHPDLGYETANIHERLRPIIDDLDNQWGYIAQEIEEAYGVNLETITDEKLYELSSILTKKQRKKVPEKHFAFLDLLLLRHFVDSIGGEFAFDTVYTFHPYKQPFVIDKRGFRYSFFSGISDHIDFFDEVDLVDVYRTQVANYYDYEPFTTKHIEFMKTGKLQ</sequence>